<name>A0A8S1QWP6_9CILI</name>
<dbReference type="AlphaFoldDB" id="A0A8S1QWP6"/>
<protein>
    <submittedName>
        <fullName evidence="1">Uncharacterized protein</fullName>
    </submittedName>
</protein>
<dbReference type="Proteomes" id="UP000692954">
    <property type="component" value="Unassembled WGS sequence"/>
</dbReference>
<proteinExistence type="predicted"/>
<gene>
    <name evidence="1" type="ORF">PSON_ATCC_30995.1.T1200069</name>
</gene>
<accession>A0A8S1QWP6</accession>
<comment type="caution">
    <text evidence="1">The sequence shown here is derived from an EMBL/GenBank/DDBJ whole genome shotgun (WGS) entry which is preliminary data.</text>
</comment>
<keyword evidence="2" id="KW-1185">Reference proteome</keyword>
<evidence type="ECO:0000313" key="1">
    <source>
        <dbReference type="EMBL" id="CAD8119207.1"/>
    </source>
</evidence>
<organism evidence="1 2">
    <name type="scientific">Paramecium sonneborni</name>
    <dbReference type="NCBI Taxonomy" id="65129"/>
    <lineage>
        <taxon>Eukaryota</taxon>
        <taxon>Sar</taxon>
        <taxon>Alveolata</taxon>
        <taxon>Ciliophora</taxon>
        <taxon>Intramacronucleata</taxon>
        <taxon>Oligohymenophorea</taxon>
        <taxon>Peniculida</taxon>
        <taxon>Parameciidae</taxon>
        <taxon>Paramecium</taxon>
    </lineage>
</organism>
<evidence type="ECO:0000313" key="2">
    <source>
        <dbReference type="Proteomes" id="UP000692954"/>
    </source>
</evidence>
<sequence length="84" mass="10320">MERKQKTKEITIKTTQINNSIKINCAQQFTKLYSFQNEYLQVKRYVLIRIFRKRYKLIIWNKFSKFQSFEIIEYSKQGDRGSIE</sequence>
<dbReference type="EMBL" id="CAJJDN010000120">
    <property type="protein sequence ID" value="CAD8119207.1"/>
    <property type="molecule type" value="Genomic_DNA"/>
</dbReference>
<reference evidence="1" key="1">
    <citation type="submission" date="2021-01" db="EMBL/GenBank/DDBJ databases">
        <authorList>
            <consortium name="Genoscope - CEA"/>
            <person name="William W."/>
        </authorList>
    </citation>
    <scope>NUCLEOTIDE SEQUENCE</scope>
</reference>